<accession>A0A561PWS0</accession>
<dbReference type="PANTHER" id="PTHR43283">
    <property type="entry name" value="BETA-LACTAMASE-RELATED"/>
    <property type="match status" value="1"/>
</dbReference>
<dbReference type="Pfam" id="PF00144">
    <property type="entry name" value="Beta-lactamase"/>
    <property type="match status" value="1"/>
</dbReference>
<dbReference type="Proteomes" id="UP000320811">
    <property type="component" value="Unassembled WGS sequence"/>
</dbReference>
<evidence type="ECO:0000256" key="1">
    <source>
        <dbReference type="SAM" id="SignalP"/>
    </source>
</evidence>
<protein>
    <submittedName>
        <fullName evidence="3">CubicO group peptidase (Beta-lactamase class C family)</fullName>
    </submittedName>
</protein>
<feature type="chain" id="PRO_5021823533" evidence="1">
    <location>
        <begin position="20"/>
        <end position="349"/>
    </location>
</feature>
<name>A0A561PWS0_9BACT</name>
<dbReference type="PANTHER" id="PTHR43283:SF18">
    <property type="match status" value="1"/>
</dbReference>
<dbReference type="InterPro" id="IPR012338">
    <property type="entry name" value="Beta-lactam/transpept-like"/>
</dbReference>
<proteinExistence type="predicted"/>
<feature type="domain" description="Beta-lactamase-related" evidence="2">
    <location>
        <begin position="34"/>
        <end position="334"/>
    </location>
</feature>
<dbReference type="EMBL" id="VIWO01000002">
    <property type="protein sequence ID" value="TWF42518.1"/>
    <property type="molecule type" value="Genomic_DNA"/>
</dbReference>
<keyword evidence="4" id="KW-1185">Reference proteome</keyword>
<dbReference type="SUPFAM" id="SSF56601">
    <property type="entry name" value="beta-lactamase/transpeptidase-like"/>
    <property type="match status" value="1"/>
</dbReference>
<dbReference type="InterPro" id="IPR001466">
    <property type="entry name" value="Beta-lactam-related"/>
</dbReference>
<dbReference type="InterPro" id="IPR050789">
    <property type="entry name" value="Diverse_Enzym_Activities"/>
</dbReference>
<dbReference type="RefSeq" id="WP_186452368.1">
    <property type="nucleotide sequence ID" value="NZ_VIWO01000002.1"/>
</dbReference>
<evidence type="ECO:0000259" key="2">
    <source>
        <dbReference type="Pfam" id="PF00144"/>
    </source>
</evidence>
<dbReference type="Gene3D" id="3.40.710.10">
    <property type="entry name" value="DD-peptidase/beta-lactamase superfamily"/>
    <property type="match status" value="1"/>
</dbReference>
<evidence type="ECO:0000313" key="3">
    <source>
        <dbReference type="EMBL" id="TWF42518.1"/>
    </source>
</evidence>
<evidence type="ECO:0000313" key="4">
    <source>
        <dbReference type="Proteomes" id="UP000320811"/>
    </source>
</evidence>
<feature type="signal peptide" evidence="1">
    <location>
        <begin position="1"/>
        <end position="19"/>
    </location>
</feature>
<reference evidence="3 4" key="1">
    <citation type="submission" date="2019-06" db="EMBL/GenBank/DDBJ databases">
        <title>Sorghum-associated microbial communities from plants grown in Nebraska, USA.</title>
        <authorList>
            <person name="Schachtman D."/>
        </authorList>
    </citation>
    <scope>NUCLEOTIDE SEQUENCE [LARGE SCALE GENOMIC DNA]</scope>
    <source>
        <strain evidence="3 4">1209</strain>
    </source>
</reference>
<organism evidence="3 4">
    <name type="scientific">Chitinophaga polysaccharea</name>
    <dbReference type="NCBI Taxonomy" id="1293035"/>
    <lineage>
        <taxon>Bacteria</taxon>
        <taxon>Pseudomonadati</taxon>
        <taxon>Bacteroidota</taxon>
        <taxon>Chitinophagia</taxon>
        <taxon>Chitinophagales</taxon>
        <taxon>Chitinophagaceae</taxon>
        <taxon>Chitinophaga</taxon>
    </lineage>
</organism>
<gene>
    <name evidence="3" type="ORF">FHW36_102276</name>
</gene>
<keyword evidence="1" id="KW-0732">Signal</keyword>
<sequence>MKNLFLLSFLFLLHTSARAQIVTLKGQSISPVEVDDFIQEKMKHYKIPGLSIAIINNGQVVYNRAFGVGNTTQGKAIDTNAIFEAASLSKPIFAFAFAKLVDQGKIALDTPLYKYLEYDDIKYDDRYKLITARMVLSHTSGFPNWRENNKDGKLNIKFTPGERFSYSGEGYEYLSHVVKKITGEDSEDYIRQTVFVPLGMTHSYYKWNSVMDSMAVTGHDRSEVPHKKWKPKETSVASGLHTTAVDYIHFLQAVIQHNGVSERTLDEMEKPQVKVTDRAIHADTWGLGFGIKDTPEGTVINHFGADPYFECYMEILKGGKTGMVYFTNCKGGLKIMKQLRKKLIVGKAA</sequence>
<comment type="caution">
    <text evidence="3">The sequence shown here is derived from an EMBL/GenBank/DDBJ whole genome shotgun (WGS) entry which is preliminary data.</text>
</comment>
<dbReference type="AlphaFoldDB" id="A0A561PWS0"/>